<evidence type="ECO:0008006" key="3">
    <source>
        <dbReference type="Google" id="ProtNLM"/>
    </source>
</evidence>
<protein>
    <recommendedName>
        <fullName evidence="3">HTH luxR-type domain-containing protein</fullName>
    </recommendedName>
</protein>
<gene>
    <name evidence="1" type="ORF">J4E00_09235</name>
</gene>
<keyword evidence="2" id="KW-1185">Reference proteome</keyword>
<proteinExistence type="predicted"/>
<sequence length="29" mass="3408">MRSYVKRIYTKLHVGSRTELVSRTARGEL</sequence>
<reference evidence="1 2" key="1">
    <citation type="submission" date="2021-03" db="EMBL/GenBank/DDBJ databases">
        <authorList>
            <person name="Kim M.K."/>
        </authorList>
    </citation>
    <scope>NUCLEOTIDE SEQUENCE [LARGE SCALE GENOMIC DNA]</scope>
    <source>
        <strain evidence="1 2">BT442</strain>
    </source>
</reference>
<dbReference type="Gene3D" id="1.10.10.10">
    <property type="entry name" value="Winged helix-like DNA-binding domain superfamily/Winged helix DNA-binding domain"/>
    <property type="match status" value="1"/>
</dbReference>
<dbReference type="InterPro" id="IPR036388">
    <property type="entry name" value="WH-like_DNA-bd_sf"/>
</dbReference>
<evidence type="ECO:0000313" key="1">
    <source>
        <dbReference type="EMBL" id="MBO2009232.1"/>
    </source>
</evidence>
<comment type="caution">
    <text evidence="1">The sequence shown here is derived from an EMBL/GenBank/DDBJ whole genome shotgun (WGS) entry which is preliminary data.</text>
</comment>
<organism evidence="1 2">
    <name type="scientific">Hymenobacter negativus</name>
    <dbReference type="NCBI Taxonomy" id="2795026"/>
    <lineage>
        <taxon>Bacteria</taxon>
        <taxon>Pseudomonadati</taxon>
        <taxon>Bacteroidota</taxon>
        <taxon>Cytophagia</taxon>
        <taxon>Cytophagales</taxon>
        <taxon>Hymenobacteraceae</taxon>
        <taxon>Hymenobacter</taxon>
    </lineage>
</organism>
<dbReference type="Proteomes" id="UP000664369">
    <property type="component" value="Unassembled WGS sequence"/>
</dbReference>
<evidence type="ECO:0000313" key="2">
    <source>
        <dbReference type="Proteomes" id="UP000664369"/>
    </source>
</evidence>
<accession>A0ABS3QDG9</accession>
<dbReference type="EMBL" id="JAGETZ010000003">
    <property type="protein sequence ID" value="MBO2009232.1"/>
    <property type="molecule type" value="Genomic_DNA"/>
</dbReference>
<name>A0ABS3QDG9_9BACT</name>